<dbReference type="InterPro" id="IPR013249">
    <property type="entry name" value="RNA_pol_sigma70_r4_t2"/>
</dbReference>
<keyword evidence="7" id="KW-0240">DNA-directed RNA polymerase</keyword>
<keyword evidence="8" id="KW-1185">Reference proteome</keyword>
<feature type="domain" description="RNA polymerase sigma-70 region 2" evidence="5">
    <location>
        <begin position="29"/>
        <end position="95"/>
    </location>
</feature>
<dbReference type="NCBIfam" id="TIGR02937">
    <property type="entry name" value="sigma70-ECF"/>
    <property type="match status" value="1"/>
</dbReference>
<evidence type="ECO:0000256" key="3">
    <source>
        <dbReference type="ARBA" id="ARBA00023082"/>
    </source>
</evidence>
<keyword evidence="4" id="KW-0804">Transcription</keyword>
<dbReference type="InterPro" id="IPR039425">
    <property type="entry name" value="RNA_pol_sigma-70-like"/>
</dbReference>
<comment type="similarity">
    <text evidence="1">Belongs to the sigma-70 factor family. ECF subfamily.</text>
</comment>
<protein>
    <submittedName>
        <fullName evidence="7">DNA-directed RNA polymerase sigma-70 factor</fullName>
    </submittedName>
</protein>
<dbReference type="AlphaFoldDB" id="A0A919K694"/>
<accession>A0A919K694</accession>
<evidence type="ECO:0000256" key="4">
    <source>
        <dbReference type="ARBA" id="ARBA00023163"/>
    </source>
</evidence>
<comment type="caution">
    <text evidence="7">The sequence shown here is derived from an EMBL/GenBank/DDBJ whole genome shotgun (WGS) entry which is preliminary data.</text>
</comment>
<dbReference type="PANTHER" id="PTHR43133">
    <property type="entry name" value="RNA POLYMERASE ECF-TYPE SIGMA FACTO"/>
    <property type="match status" value="1"/>
</dbReference>
<organism evidence="7 8">
    <name type="scientific">Paractinoplanes rishiriensis</name>
    <dbReference type="NCBI Taxonomy" id="1050105"/>
    <lineage>
        <taxon>Bacteria</taxon>
        <taxon>Bacillati</taxon>
        <taxon>Actinomycetota</taxon>
        <taxon>Actinomycetes</taxon>
        <taxon>Micromonosporales</taxon>
        <taxon>Micromonosporaceae</taxon>
        <taxon>Paractinoplanes</taxon>
    </lineage>
</organism>
<dbReference type="Gene3D" id="1.10.10.10">
    <property type="entry name" value="Winged helix-like DNA-binding domain superfamily/Winged helix DNA-binding domain"/>
    <property type="match status" value="1"/>
</dbReference>
<dbReference type="InterPro" id="IPR014284">
    <property type="entry name" value="RNA_pol_sigma-70_dom"/>
</dbReference>
<dbReference type="Proteomes" id="UP000636960">
    <property type="component" value="Unassembled WGS sequence"/>
</dbReference>
<dbReference type="Gene3D" id="1.10.1740.10">
    <property type="match status" value="1"/>
</dbReference>
<dbReference type="InterPro" id="IPR013325">
    <property type="entry name" value="RNA_pol_sigma_r2"/>
</dbReference>
<dbReference type="InterPro" id="IPR013324">
    <property type="entry name" value="RNA_pol_sigma_r3/r4-like"/>
</dbReference>
<evidence type="ECO:0000313" key="7">
    <source>
        <dbReference type="EMBL" id="GIE99685.1"/>
    </source>
</evidence>
<dbReference type="Pfam" id="PF04542">
    <property type="entry name" value="Sigma70_r2"/>
    <property type="match status" value="1"/>
</dbReference>
<proteinExistence type="inferred from homology"/>
<dbReference type="SUPFAM" id="SSF88946">
    <property type="entry name" value="Sigma2 domain of RNA polymerase sigma factors"/>
    <property type="match status" value="1"/>
</dbReference>
<dbReference type="GO" id="GO:0003677">
    <property type="term" value="F:DNA binding"/>
    <property type="evidence" value="ECO:0007669"/>
    <property type="project" value="InterPro"/>
</dbReference>
<evidence type="ECO:0000259" key="5">
    <source>
        <dbReference type="Pfam" id="PF04542"/>
    </source>
</evidence>
<dbReference type="PANTHER" id="PTHR43133:SF62">
    <property type="entry name" value="RNA POLYMERASE SIGMA FACTOR SIGZ"/>
    <property type="match status" value="1"/>
</dbReference>
<dbReference type="InterPro" id="IPR036388">
    <property type="entry name" value="WH-like_DNA-bd_sf"/>
</dbReference>
<dbReference type="Pfam" id="PF08281">
    <property type="entry name" value="Sigma70_r4_2"/>
    <property type="match status" value="1"/>
</dbReference>
<dbReference type="GO" id="GO:0016987">
    <property type="term" value="F:sigma factor activity"/>
    <property type="evidence" value="ECO:0007669"/>
    <property type="project" value="UniProtKB-KW"/>
</dbReference>
<name>A0A919K694_9ACTN</name>
<keyword evidence="3" id="KW-0731">Sigma factor</keyword>
<evidence type="ECO:0000313" key="8">
    <source>
        <dbReference type="Proteomes" id="UP000636960"/>
    </source>
</evidence>
<dbReference type="GO" id="GO:0000428">
    <property type="term" value="C:DNA-directed RNA polymerase complex"/>
    <property type="evidence" value="ECO:0007669"/>
    <property type="project" value="UniProtKB-KW"/>
</dbReference>
<dbReference type="EMBL" id="BOMV01000076">
    <property type="protein sequence ID" value="GIE99685.1"/>
    <property type="molecule type" value="Genomic_DNA"/>
</dbReference>
<dbReference type="CDD" id="cd06171">
    <property type="entry name" value="Sigma70_r4"/>
    <property type="match status" value="1"/>
</dbReference>
<evidence type="ECO:0000256" key="2">
    <source>
        <dbReference type="ARBA" id="ARBA00023015"/>
    </source>
</evidence>
<gene>
    <name evidence="7" type="ORF">Ari01nite_71500</name>
</gene>
<evidence type="ECO:0000256" key="1">
    <source>
        <dbReference type="ARBA" id="ARBA00010641"/>
    </source>
</evidence>
<dbReference type="InterPro" id="IPR007627">
    <property type="entry name" value="RNA_pol_sigma70_r2"/>
</dbReference>
<keyword evidence="2" id="KW-0805">Transcription regulation</keyword>
<sequence>MTDVRSHVEDARLRTMLLAADEDALSEAYDLHAPSAFALAFRITGDRQGAEDAVQEAFLDLWRNPGRFNPDAGSLRTWLCTIARRRAIDWLRRQSAQRTYLTRLAGQTPIEAPVEDDVISAATAKAVRECVRDLPRLYRDPIALAYYYGLSYREVAIELGVPEGTAKSRLRSALHHLAERMAAAGYPPG</sequence>
<dbReference type="SUPFAM" id="SSF88659">
    <property type="entry name" value="Sigma3 and sigma4 domains of RNA polymerase sigma factors"/>
    <property type="match status" value="1"/>
</dbReference>
<dbReference type="GO" id="GO:0006352">
    <property type="term" value="P:DNA-templated transcription initiation"/>
    <property type="evidence" value="ECO:0007669"/>
    <property type="project" value="InterPro"/>
</dbReference>
<evidence type="ECO:0000259" key="6">
    <source>
        <dbReference type="Pfam" id="PF08281"/>
    </source>
</evidence>
<feature type="domain" description="RNA polymerase sigma factor 70 region 4 type 2" evidence="6">
    <location>
        <begin position="126"/>
        <end position="177"/>
    </location>
</feature>
<dbReference type="RefSeq" id="WP_203786666.1">
    <property type="nucleotide sequence ID" value="NZ_BOMV01000076.1"/>
</dbReference>
<reference evidence="7" key="1">
    <citation type="submission" date="2021-01" db="EMBL/GenBank/DDBJ databases">
        <title>Whole genome shotgun sequence of Actinoplanes rishiriensis NBRC 108556.</title>
        <authorList>
            <person name="Komaki H."/>
            <person name="Tamura T."/>
        </authorList>
    </citation>
    <scope>NUCLEOTIDE SEQUENCE</scope>
    <source>
        <strain evidence="7">NBRC 108556</strain>
    </source>
</reference>